<dbReference type="Pfam" id="PF00266">
    <property type="entry name" value="Aminotran_5"/>
    <property type="match status" value="1"/>
</dbReference>
<accession>A0A150IZX8</accession>
<dbReference type="PANTHER" id="PTHR11601:SF34">
    <property type="entry name" value="CYSTEINE DESULFURASE"/>
    <property type="match status" value="1"/>
</dbReference>
<dbReference type="Proteomes" id="UP000091929">
    <property type="component" value="Unassembled WGS sequence"/>
</dbReference>
<evidence type="ECO:0000313" key="11">
    <source>
        <dbReference type="EMBL" id="KYC50462.1"/>
    </source>
</evidence>
<dbReference type="PATRIC" id="fig|1706438.3.peg.798"/>
<keyword evidence="3 11" id="KW-0808">Transferase</keyword>
<dbReference type="Gene3D" id="3.90.1150.10">
    <property type="entry name" value="Aspartate Aminotransferase, domain 1"/>
    <property type="match status" value="1"/>
</dbReference>
<gene>
    <name evidence="11" type="primary">iscS2</name>
    <name evidence="9" type="ORF">APG10_00522</name>
    <name evidence="10" type="ORF">APG11_00641</name>
    <name evidence="11" type="ORF">APG12_00794</name>
</gene>
<comment type="caution">
    <text evidence="11">The sequence shown here is derived from an EMBL/GenBank/DDBJ whole genome shotgun (WGS) entry which is preliminary data.</text>
</comment>
<feature type="domain" description="Aminotransferase class V" evidence="8">
    <location>
        <begin position="5"/>
        <end position="366"/>
    </location>
</feature>
<dbReference type="EMBL" id="LNGF01000011">
    <property type="protein sequence ID" value="KYC48071.1"/>
    <property type="molecule type" value="Genomic_DNA"/>
</dbReference>
<dbReference type="InterPro" id="IPR000192">
    <property type="entry name" value="Aminotrans_V_dom"/>
</dbReference>
<evidence type="ECO:0000256" key="7">
    <source>
        <dbReference type="ARBA" id="ARBA00023014"/>
    </source>
</evidence>
<evidence type="ECO:0000259" key="8">
    <source>
        <dbReference type="Pfam" id="PF00266"/>
    </source>
</evidence>
<dbReference type="GO" id="GO:0046872">
    <property type="term" value="F:metal ion binding"/>
    <property type="evidence" value="ECO:0007669"/>
    <property type="project" value="UniProtKB-KW"/>
</dbReference>
<dbReference type="EMBL" id="LNJC01000013">
    <property type="protein sequence ID" value="KYC50462.1"/>
    <property type="molecule type" value="Genomic_DNA"/>
</dbReference>
<protein>
    <submittedName>
        <fullName evidence="11">Putative cysteine desulfurase 2</fullName>
        <ecNumber evidence="11">2.8.1.7</ecNumber>
    </submittedName>
</protein>
<keyword evidence="6" id="KW-0408">Iron</keyword>
<dbReference type="Gene3D" id="3.40.640.10">
    <property type="entry name" value="Type I PLP-dependent aspartate aminotransferase-like (Major domain)"/>
    <property type="match status" value="1"/>
</dbReference>
<organism evidence="11 14">
    <name type="scientific">Candidatus Methanofastidiosum methylothiophilum</name>
    <dbReference type="NCBI Taxonomy" id="1705564"/>
    <lineage>
        <taxon>Archaea</taxon>
        <taxon>Methanobacteriati</taxon>
        <taxon>Methanobacteriota</taxon>
        <taxon>Stenosarchaea group</taxon>
        <taxon>Candidatus Methanofastidiosia</taxon>
        <taxon>Candidatus Methanofastidiosales</taxon>
        <taxon>Candidatus Methanofastidiosaceae</taxon>
        <taxon>Candidatus Methanofastidiosum</taxon>
    </lineage>
</organism>
<dbReference type="InterPro" id="IPR015424">
    <property type="entry name" value="PyrdxlP-dep_Trfase"/>
</dbReference>
<comment type="cofactor">
    <cofactor evidence="1">
        <name>pyridoxal 5'-phosphate</name>
        <dbReference type="ChEBI" id="CHEBI:597326"/>
    </cofactor>
</comment>
<dbReference type="PANTHER" id="PTHR11601">
    <property type="entry name" value="CYSTEINE DESULFURYLASE FAMILY MEMBER"/>
    <property type="match status" value="1"/>
</dbReference>
<sequence length="393" mass="43953">MEKNVYLDNAAATRLDERVLEAMKKYYFEVYAVATSEFGYSLGIEAREALDESREFIAKNIGADFEEIVFTSGSTESSNTALKGVAMDLKEKKGKHIIVSKIEDFPVLNSAKSLERQGFEITYLDVDQYGLINLDQLEKSIRNDTVLVSIQHANQEIGTMQDISKISEICKNKDVLFHTDATHTFTRVPIDLKKIPADLVTLSAHTIHGPKETGALFIRKNTQISKWMDGGFQEFNKRAGLENIPGAVGFAKAIELVTPEENKNIQNMRNHLIKKVLGEIPDTTLNGHKEKRTPQNANITFHYVEGESITLHLDMRGFSVSTGSACFSKSLEASHVIMGIGGDHERAHGSVRFTFGRYNTMEDVESIVENISEVVSELRKISPLGKIHEEDKK</sequence>
<dbReference type="SUPFAM" id="SSF53383">
    <property type="entry name" value="PLP-dependent transferases"/>
    <property type="match status" value="1"/>
</dbReference>
<evidence type="ECO:0000313" key="13">
    <source>
        <dbReference type="Proteomes" id="UP000092401"/>
    </source>
</evidence>
<evidence type="ECO:0000313" key="9">
    <source>
        <dbReference type="EMBL" id="KYC45814.1"/>
    </source>
</evidence>
<evidence type="ECO:0000256" key="4">
    <source>
        <dbReference type="ARBA" id="ARBA00022723"/>
    </source>
</evidence>
<dbReference type="EMBL" id="LNGE01000010">
    <property type="protein sequence ID" value="KYC45814.1"/>
    <property type="molecule type" value="Genomic_DNA"/>
</dbReference>
<keyword evidence="4" id="KW-0479">Metal-binding</keyword>
<dbReference type="EC" id="2.8.1.7" evidence="11"/>
<keyword evidence="5" id="KW-0663">Pyridoxal phosphate</keyword>
<dbReference type="AlphaFoldDB" id="A0A150IZX8"/>
<dbReference type="PATRIC" id="fig|1706437.3.peg.645"/>
<dbReference type="PIRSF" id="PIRSF005572">
    <property type="entry name" value="NifS"/>
    <property type="match status" value="1"/>
</dbReference>
<evidence type="ECO:0000313" key="12">
    <source>
        <dbReference type="Proteomes" id="UP000091929"/>
    </source>
</evidence>
<dbReference type="InterPro" id="IPR015421">
    <property type="entry name" value="PyrdxlP-dep_Trfase_major"/>
</dbReference>
<proteinExistence type="inferred from homology"/>
<dbReference type="Proteomes" id="UP000092401">
    <property type="component" value="Unassembled WGS sequence"/>
</dbReference>
<reference evidence="12 13" key="1">
    <citation type="journal article" date="2016" name="ISME J.">
        <title>Chasing the elusive Euryarchaeota class WSA2: genomes reveal a uniquely fastidious methyl-reducing methanogen.</title>
        <authorList>
            <person name="Nobu M.K."/>
            <person name="Narihiro T."/>
            <person name="Kuroda K."/>
            <person name="Mei R."/>
            <person name="Liu W.T."/>
        </authorList>
    </citation>
    <scope>NUCLEOTIDE SEQUENCE [LARGE SCALE GENOMIC DNA]</scope>
    <source>
        <strain evidence="9">B03fssc0709_Meth_Bin005</strain>
        <strain evidence="10">B15fssc0709_Meth_Bin003</strain>
        <strain evidence="11">BMIXfssc0709_Meth_Bin006</strain>
    </source>
</reference>
<evidence type="ECO:0000256" key="2">
    <source>
        <dbReference type="ARBA" id="ARBA00006490"/>
    </source>
</evidence>
<evidence type="ECO:0000256" key="1">
    <source>
        <dbReference type="ARBA" id="ARBA00001933"/>
    </source>
</evidence>
<dbReference type="PATRIC" id="fig|1706436.3.peg.528"/>
<dbReference type="InterPro" id="IPR016454">
    <property type="entry name" value="Cysteine_dSase"/>
</dbReference>
<dbReference type="GO" id="GO:0051536">
    <property type="term" value="F:iron-sulfur cluster binding"/>
    <property type="evidence" value="ECO:0007669"/>
    <property type="project" value="UniProtKB-KW"/>
</dbReference>
<keyword evidence="7" id="KW-0411">Iron-sulfur</keyword>
<evidence type="ECO:0000313" key="14">
    <source>
        <dbReference type="Proteomes" id="UP000092403"/>
    </source>
</evidence>
<dbReference type="GO" id="GO:0031071">
    <property type="term" value="F:cysteine desulfurase activity"/>
    <property type="evidence" value="ECO:0007669"/>
    <property type="project" value="UniProtKB-EC"/>
</dbReference>
<dbReference type="Proteomes" id="UP000092403">
    <property type="component" value="Unassembled WGS sequence"/>
</dbReference>
<evidence type="ECO:0000256" key="5">
    <source>
        <dbReference type="ARBA" id="ARBA00022898"/>
    </source>
</evidence>
<comment type="similarity">
    <text evidence="2">Belongs to the class-V pyridoxal-phosphate-dependent aminotransferase family. NifS/IscS subfamily.</text>
</comment>
<evidence type="ECO:0000313" key="10">
    <source>
        <dbReference type="EMBL" id="KYC48071.1"/>
    </source>
</evidence>
<evidence type="ECO:0000256" key="6">
    <source>
        <dbReference type="ARBA" id="ARBA00023004"/>
    </source>
</evidence>
<name>A0A150IZX8_9EURY</name>
<dbReference type="InterPro" id="IPR015422">
    <property type="entry name" value="PyrdxlP-dep_Trfase_small"/>
</dbReference>
<evidence type="ECO:0000256" key="3">
    <source>
        <dbReference type="ARBA" id="ARBA00022679"/>
    </source>
</evidence>
<accession>A0A150IMA9</accession>
<accession>A0A150ISQ8</accession>